<dbReference type="CDD" id="cd02440">
    <property type="entry name" value="AdoMet_MTases"/>
    <property type="match status" value="1"/>
</dbReference>
<evidence type="ECO:0000259" key="4">
    <source>
        <dbReference type="Pfam" id="PF13649"/>
    </source>
</evidence>
<gene>
    <name evidence="5" type="ORF">GM418_12800</name>
</gene>
<evidence type="ECO:0000256" key="1">
    <source>
        <dbReference type="ARBA" id="ARBA00022603"/>
    </source>
</evidence>
<dbReference type="AlphaFoldDB" id="A0A6I6JNH5"/>
<keyword evidence="3" id="KW-0949">S-adenosyl-L-methionine</keyword>
<dbReference type="GO" id="GO:0016279">
    <property type="term" value="F:protein-lysine N-methyltransferase activity"/>
    <property type="evidence" value="ECO:0007669"/>
    <property type="project" value="InterPro"/>
</dbReference>
<name>A0A6I6JNH5_9BACT</name>
<dbReference type="KEGG" id="mcos:GM418_12800"/>
<dbReference type="Gene3D" id="3.40.50.150">
    <property type="entry name" value="Vaccinia Virus protein VP39"/>
    <property type="match status" value="1"/>
</dbReference>
<dbReference type="PANTHER" id="PTHR13610">
    <property type="entry name" value="METHYLTRANSFERASE DOMAIN-CONTAINING PROTEIN"/>
    <property type="match status" value="1"/>
</dbReference>
<dbReference type="EMBL" id="CP046401">
    <property type="protein sequence ID" value="QGY44506.1"/>
    <property type="molecule type" value="Genomic_DNA"/>
</dbReference>
<dbReference type="Pfam" id="PF13649">
    <property type="entry name" value="Methyltransf_25"/>
    <property type="match status" value="1"/>
</dbReference>
<evidence type="ECO:0000256" key="2">
    <source>
        <dbReference type="ARBA" id="ARBA00022679"/>
    </source>
</evidence>
<proteinExistence type="predicted"/>
<evidence type="ECO:0000313" key="6">
    <source>
        <dbReference type="Proteomes" id="UP000428260"/>
    </source>
</evidence>
<protein>
    <submittedName>
        <fullName evidence="5">Methyltransferase domain-containing protein</fullName>
    </submittedName>
</protein>
<feature type="domain" description="Methyltransferase" evidence="4">
    <location>
        <begin position="70"/>
        <end position="140"/>
    </location>
</feature>
<sequence length="276" mass="31300">MKNRNYLAPLFMGIVLLLVSGILFSQNTSKDSYQPQLGQAGKDVIWYPTPKALVDTMIEMAKLTPADYLVDLGSGDGRIVIAAAKRGIRAEGVEFNPDMVEYSKRIAAREGVADKTNFVKADFYEYDFSKATVITMFLLPEINRKLRPQLLELKPGTRIITNSFSMQDWPYDEMRIIEDESITWNLAYLWIVPAKVEGNWKCNEGQLKLIQNYQTVSGTLKKGVRYFDISEGKLEGDIFSFTCNEVNYRCRVDKNSMNGTSRKGGVSEPWTASRLQ</sequence>
<dbReference type="PANTHER" id="PTHR13610:SF11">
    <property type="entry name" value="METHYLTRANSFERASE DOMAIN-CONTAINING PROTEIN"/>
    <property type="match status" value="1"/>
</dbReference>
<dbReference type="InterPro" id="IPR041698">
    <property type="entry name" value="Methyltransf_25"/>
</dbReference>
<dbReference type="SUPFAM" id="SSF53335">
    <property type="entry name" value="S-adenosyl-L-methionine-dependent methyltransferases"/>
    <property type="match status" value="1"/>
</dbReference>
<evidence type="ECO:0000313" key="5">
    <source>
        <dbReference type="EMBL" id="QGY44506.1"/>
    </source>
</evidence>
<evidence type="ECO:0000256" key="3">
    <source>
        <dbReference type="ARBA" id="ARBA00022691"/>
    </source>
</evidence>
<keyword evidence="2 5" id="KW-0808">Transferase</keyword>
<keyword evidence="6" id="KW-1185">Reference proteome</keyword>
<dbReference type="InterPro" id="IPR029063">
    <property type="entry name" value="SAM-dependent_MTases_sf"/>
</dbReference>
<keyword evidence="1 5" id="KW-0489">Methyltransferase</keyword>
<dbReference type="RefSeq" id="WP_158866824.1">
    <property type="nucleotide sequence ID" value="NZ_CP046401.1"/>
</dbReference>
<accession>A0A6I6JNH5</accession>
<organism evidence="5 6">
    <name type="scientific">Maribellus comscasis</name>
    <dbReference type="NCBI Taxonomy" id="2681766"/>
    <lineage>
        <taxon>Bacteria</taxon>
        <taxon>Pseudomonadati</taxon>
        <taxon>Bacteroidota</taxon>
        <taxon>Bacteroidia</taxon>
        <taxon>Marinilabiliales</taxon>
        <taxon>Prolixibacteraceae</taxon>
        <taxon>Maribellus</taxon>
    </lineage>
</organism>
<dbReference type="InterPro" id="IPR026170">
    <property type="entry name" value="FAM173A/B"/>
</dbReference>
<dbReference type="GO" id="GO:0032259">
    <property type="term" value="P:methylation"/>
    <property type="evidence" value="ECO:0007669"/>
    <property type="project" value="UniProtKB-KW"/>
</dbReference>
<reference evidence="5 6" key="1">
    <citation type="submission" date="2019-11" db="EMBL/GenBank/DDBJ databases">
        <authorList>
            <person name="Zheng R.K."/>
            <person name="Sun C.M."/>
        </authorList>
    </citation>
    <scope>NUCLEOTIDE SEQUENCE [LARGE SCALE GENOMIC DNA]</scope>
    <source>
        <strain evidence="5 6">WC007</strain>
    </source>
</reference>
<dbReference type="Proteomes" id="UP000428260">
    <property type="component" value="Chromosome"/>
</dbReference>